<reference evidence="3 4" key="1">
    <citation type="journal article" date="2022" name="G3 (Bethesda)">
        <title>Whole-genome sequence and methylome profiling of the almond [Prunus dulcis (Mill.) D.A. Webb] cultivar 'Nonpareil'.</title>
        <authorList>
            <person name="D'Amico-Willman K.M."/>
            <person name="Ouma W.Z."/>
            <person name="Meulia T."/>
            <person name="Sideli G.M."/>
            <person name="Gradziel T.M."/>
            <person name="Fresnedo-Ramirez J."/>
        </authorList>
    </citation>
    <scope>NUCLEOTIDE SEQUENCE [LARGE SCALE GENOMIC DNA]</scope>
    <source>
        <strain evidence="3">Clone GOH B32 T37-40</strain>
    </source>
</reference>
<dbReference type="Pfam" id="PF07727">
    <property type="entry name" value="RVT_2"/>
    <property type="match status" value="1"/>
</dbReference>
<organism evidence="3 4">
    <name type="scientific">Prunus dulcis</name>
    <name type="common">Almond</name>
    <name type="synonym">Amygdalus dulcis</name>
    <dbReference type="NCBI Taxonomy" id="3755"/>
    <lineage>
        <taxon>Eukaryota</taxon>
        <taxon>Viridiplantae</taxon>
        <taxon>Streptophyta</taxon>
        <taxon>Embryophyta</taxon>
        <taxon>Tracheophyta</taxon>
        <taxon>Spermatophyta</taxon>
        <taxon>Magnoliopsida</taxon>
        <taxon>eudicotyledons</taxon>
        <taxon>Gunneridae</taxon>
        <taxon>Pentapetalae</taxon>
        <taxon>rosids</taxon>
        <taxon>fabids</taxon>
        <taxon>Rosales</taxon>
        <taxon>Rosaceae</taxon>
        <taxon>Amygdaloideae</taxon>
        <taxon>Amygdaleae</taxon>
        <taxon>Prunus</taxon>
    </lineage>
</organism>
<sequence>MFPFTSVHPVSLSSSQSLPSSSPPPSISFTNTVLSPISSLSISSPSPSTYEANELLTALPPSSLPASPSATQPATQSPLPVDPDFQPESLRVVSLLPPVNLHPMTTRSKNGISKRKAFSASTSIDLSNIEPSSFKAASQSPEWQSAMREEIEALHAQGTWDLVPLPPHKNLVGYKWVYRIKKNADGSIARHKARLVAKGFSQEEGIDYYETFSPVVKPTTVRLVLALAAQFQWSLRQLDVKNAFLHGVLQEEVYMIQPQGFENEHYSSDFVCRLKKSLYGLKQAPRA</sequence>
<dbReference type="InterPro" id="IPR043502">
    <property type="entry name" value="DNA/RNA_pol_sf"/>
</dbReference>
<evidence type="ECO:0000256" key="1">
    <source>
        <dbReference type="SAM" id="MobiDB-lite"/>
    </source>
</evidence>
<name>A0AAD4ZB68_PRUDU</name>
<evidence type="ECO:0000313" key="4">
    <source>
        <dbReference type="Proteomes" id="UP001054821"/>
    </source>
</evidence>
<feature type="domain" description="Reverse transcriptase Ty1/copia-type" evidence="2">
    <location>
        <begin position="159"/>
        <end position="286"/>
    </location>
</feature>
<dbReference type="InterPro" id="IPR013103">
    <property type="entry name" value="RVT_2"/>
</dbReference>
<proteinExistence type="predicted"/>
<evidence type="ECO:0000313" key="3">
    <source>
        <dbReference type="EMBL" id="KAI5339219.1"/>
    </source>
</evidence>
<dbReference type="SUPFAM" id="SSF56672">
    <property type="entry name" value="DNA/RNA polymerases"/>
    <property type="match status" value="1"/>
</dbReference>
<keyword evidence="4" id="KW-1185">Reference proteome</keyword>
<feature type="region of interest" description="Disordered" evidence="1">
    <location>
        <begin position="1"/>
        <end position="26"/>
    </location>
</feature>
<protein>
    <recommendedName>
        <fullName evidence="2">Reverse transcriptase Ty1/copia-type domain-containing protein</fullName>
    </recommendedName>
</protein>
<accession>A0AAD4ZB68</accession>
<dbReference type="Proteomes" id="UP001054821">
    <property type="component" value="Chromosome 3"/>
</dbReference>
<comment type="caution">
    <text evidence="3">The sequence shown here is derived from an EMBL/GenBank/DDBJ whole genome shotgun (WGS) entry which is preliminary data.</text>
</comment>
<dbReference type="AlphaFoldDB" id="A0AAD4ZB68"/>
<gene>
    <name evidence="3" type="ORF">L3X38_018491</name>
</gene>
<dbReference type="EMBL" id="JAJFAZ020000003">
    <property type="protein sequence ID" value="KAI5339219.1"/>
    <property type="molecule type" value="Genomic_DNA"/>
</dbReference>
<feature type="compositionally biased region" description="Low complexity" evidence="1">
    <location>
        <begin position="1"/>
        <end position="20"/>
    </location>
</feature>
<evidence type="ECO:0000259" key="2">
    <source>
        <dbReference type="Pfam" id="PF07727"/>
    </source>
</evidence>
<feature type="compositionally biased region" description="Low complexity" evidence="1">
    <location>
        <begin position="59"/>
        <end position="78"/>
    </location>
</feature>
<feature type="region of interest" description="Disordered" evidence="1">
    <location>
        <begin position="59"/>
        <end position="84"/>
    </location>
</feature>